<dbReference type="OrthoDB" id="9791032at2"/>
<dbReference type="InterPro" id="IPR001503">
    <property type="entry name" value="Glyco_trans_10"/>
</dbReference>
<dbReference type="RefSeq" id="WP_014681233.1">
    <property type="nucleotide sequence ID" value="NC_017770.1"/>
</dbReference>
<dbReference type="Proteomes" id="UP000007590">
    <property type="component" value="Chromosome"/>
</dbReference>
<keyword evidence="6" id="KW-1185">Reference proteome</keyword>
<dbReference type="eggNOG" id="ENOG502Z8JE">
    <property type="taxonomic scope" value="Bacteria"/>
</dbReference>
<dbReference type="STRING" id="929556.Solca_2987"/>
<keyword evidence="2 5" id="KW-0328">Glycosyltransferase</keyword>
<proteinExistence type="inferred from homology"/>
<dbReference type="AlphaFoldDB" id="H8KS98"/>
<dbReference type="PANTHER" id="PTHR11929">
    <property type="entry name" value="ALPHA- 1,3 -FUCOSYLTRANSFERASE"/>
    <property type="match status" value="1"/>
</dbReference>
<evidence type="ECO:0000256" key="2">
    <source>
        <dbReference type="ARBA" id="ARBA00022676"/>
    </source>
</evidence>
<evidence type="ECO:0000259" key="4">
    <source>
        <dbReference type="Pfam" id="PF00852"/>
    </source>
</evidence>
<feature type="domain" description="Fucosyltransferase C-terminal" evidence="4">
    <location>
        <begin position="131"/>
        <end position="260"/>
    </location>
</feature>
<gene>
    <name evidence="5" type="ordered locus">Solca_2987</name>
</gene>
<dbReference type="HOGENOM" id="CLU_066854_0_0_10"/>
<keyword evidence="3 5" id="KW-0808">Transferase</keyword>
<accession>H8KS98</accession>
<name>H8KS98_SOLCM</name>
<dbReference type="InterPro" id="IPR055270">
    <property type="entry name" value="Glyco_tran_10_C"/>
</dbReference>
<dbReference type="KEGG" id="scn:Solca_2987"/>
<dbReference type="Pfam" id="PF00852">
    <property type="entry name" value="Glyco_transf_10"/>
    <property type="match status" value="1"/>
</dbReference>
<reference evidence="5" key="1">
    <citation type="submission" date="2012-02" db="EMBL/GenBank/DDBJ databases">
        <title>The complete genome of Solitalea canadensis DSM 3403.</title>
        <authorList>
            <consortium name="US DOE Joint Genome Institute (JGI-PGF)"/>
            <person name="Lucas S."/>
            <person name="Copeland A."/>
            <person name="Lapidus A."/>
            <person name="Glavina del Rio T."/>
            <person name="Dalin E."/>
            <person name="Tice H."/>
            <person name="Bruce D."/>
            <person name="Goodwin L."/>
            <person name="Pitluck S."/>
            <person name="Peters L."/>
            <person name="Ovchinnikova G."/>
            <person name="Lu M."/>
            <person name="Kyrpides N."/>
            <person name="Mavromatis K."/>
            <person name="Ivanova N."/>
            <person name="Brettin T."/>
            <person name="Detter J.C."/>
            <person name="Han C."/>
            <person name="Larimer F."/>
            <person name="Land M."/>
            <person name="Hauser L."/>
            <person name="Markowitz V."/>
            <person name="Cheng J.-F."/>
            <person name="Hugenholtz P."/>
            <person name="Woyke T."/>
            <person name="Wu D."/>
            <person name="Spring S."/>
            <person name="Schroeder M."/>
            <person name="Kopitz M."/>
            <person name="Brambilla E."/>
            <person name="Klenk H.-P."/>
            <person name="Eisen J.A."/>
        </authorList>
    </citation>
    <scope>NUCLEOTIDE SEQUENCE</scope>
    <source>
        <strain evidence="5">DSM 3403</strain>
    </source>
</reference>
<dbReference type="PANTHER" id="PTHR11929:SF194">
    <property type="entry name" value="ALPHA-(1,3)-FUCOSYLTRANSFERASE 10"/>
    <property type="match status" value="1"/>
</dbReference>
<evidence type="ECO:0000313" key="5">
    <source>
        <dbReference type="EMBL" id="AFD08006.1"/>
    </source>
</evidence>
<dbReference type="Gene3D" id="3.40.50.11660">
    <property type="entry name" value="Glycosyl transferase family 10, C-terminal domain"/>
    <property type="match status" value="1"/>
</dbReference>
<dbReference type="GO" id="GO:0008417">
    <property type="term" value="F:fucosyltransferase activity"/>
    <property type="evidence" value="ECO:0007669"/>
    <property type="project" value="InterPro"/>
</dbReference>
<dbReference type="EMBL" id="CP003349">
    <property type="protein sequence ID" value="AFD08006.1"/>
    <property type="molecule type" value="Genomic_DNA"/>
</dbReference>
<protein>
    <submittedName>
        <fullName evidence="5">Glycosyltransferase family 10 (Fucosyltransferase)</fullName>
    </submittedName>
</protein>
<organism evidence="5 6">
    <name type="scientific">Solitalea canadensis (strain ATCC 29591 / DSM 3403 / JCM 21819 / LMG 8368 / NBRC 15130 / NCIMB 12057 / USAM 9D)</name>
    <name type="common">Flexibacter canadensis</name>
    <dbReference type="NCBI Taxonomy" id="929556"/>
    <lineage>
        <taxon>Bacteria</taxon>
        <taxon>Pseudomonadati</taxon>
        <taxon>Bacteroidota</taxon>
        <taxon>Sphingobacteriia</taxon>
        <taxon>Sphingobacteriales</taxon>
        <taxon>Sphingobacteriaceae</taxon>
        <taxon>Solitalea</taxon>
    </lineage>
</organism>
<dbReference type="SUPFAM" id="SSF53756">
    <property type="entry name" value="UDP-Glycosyltransferase/glycogen phosphorylase"/>
    <property type="match status" value="1"/>
</dbReference>
<dbReference type="InterPro" id="IPR038577">
    <property type="entry name" value="GT10-like_C_sf"/>
</dbReference>
<evidence type="ECO:0000256" key="3">
    <source>
        <dbReference type="ARBA" id="ARBA00022679"/>
    </source>
</evidence>
<evidence type="ECO:0000313" key="6">
    <source>
        <dbReference type="Proteomes" id="UP000007590"/>
    </source>
</evidence>
<dbReference type="GO" id="GO:0016020">
    <property type="term" value="C:membrane"/>
    <property type="evidence" value="ECO:0007669"/>
    <property type="project" value="InterPro"/>
</dbReference>
<sequence length="330" mass="38553">MPKVNIITPFLSNEFSRQLSTKWDQDFMFFENGPSEEKYDLIIVYEGLNSETRINCNKGNIVFISGEPPMSRRYTKGFLSQFDMVISSHPNIQHHNNIHSQQSLPWHFGLNFKTREYIYSFDDLQSLVPPQKTKKMSIIASSKTMMPGHNKRVKFIDKLKDAFSDSIDFYGKDTNPVNDKADAILPYQMSISIENSAIKNYWTEKIADVLLGYSLPIYHGCQNIRDYFNDKSLISLDINDAKKGIKQIENLLNNSDSIYNERLPFIIEARNLLLNKYNIYPSIIDFYTKNDLNQNTHEASIDLQPNHSFKYYKLSMNLLKLERFSNKWFV</sequence>
<comment type="similarity">
    <text evidence="1">Belongs to the glycosyltransferase 10 family.</text>
</comment>
<evidence type="ECO:0000256" key="1">
    <source>
        <dbReference type="ARBA" id="ARBA00008919"/>
    </source>
</evidence>